<evidence type="ECO:0000313" key="2">
    <source>
        <dbReference type="Proteomes" id="UP000789375"/>
    </source>
</evidence>
<comment type="caution">
    <text evidence="1">The sequence shown here is derived from an EMBL/GenBank/DDBJ whole genome shotgun (WGS) entry which is preliminary data.</text>
</comment>
<reference evidence="1" key="1">
    <citation type="submission" date="2021-06" db="EMBL/GenBank/DDBJ databases">
        <authorList>
            <person name="Kallberg Y."/>
            <person name="Tangrot J."/>
            <person name="Rosling A."/>
        </authorList>
    </citation>
    <scope>NUCLEOTIDE SEQUENCE</scope>
    <source>
        <strain evidence="1">87-6 pot B 2015</strain>
    </source>
</reference>
<organism evidence="1 2">
    <name type="scientific">Funneliformis mosseae</name>
    <name type="common">Endomycorrhizal fungus</name>
    <name type="synonym">Glomus mosseae</name>
    <dbReference type="NCBI Taxonomy" id="27381"/>
    <lineage>
        <taxon>Eukaryota</taxon>
        <taxon>Fungi</taxon>
        <taxon>Fungi incertae sedis</taxon>
        <taxon>Mucoromycota</taxon>
        <taxon>Glomeromycotina</taxon>
        <taxon>Glomeromycetes</taxon>
        <taxon>Glomerales</taxon>
        <taxon>Glomeraceae</taxon>
        <taxon>Funneliformis</taxon>
    </lineage>
</organism>
<accession>A0A9N9EWN0</accession>
<gene>
    <name evidence="1" type="ORF">FMOSSE_LOCUS13468</name>
</gene>
<sequence>ITTDRKEYLVSLRNYSLEFHTSEFFASEISSIIETVDTEKFATIVTDSADNC</sequence>
<feature type="non-terminal residue" evidence="1">
    <location>
        <position position="1"/>
    </location>
</feature>
<protein>
    <submittedName>
        <fullName evidence="1">8455_t:CDS:1</fullName>
    </submittedName>
</protein>
<dbReference type="AlphaFoldDB" id="A0A9N9EWN0"/>
<proteinExistence type="predicted"/>
<dbReference type="EMBL" id="CAJVPP010008023">
    <property type="protein sequence ID" value="CAG8693623.1"/>
    <property type="molecule type" value="Genomic_DNA"/>
</dbReference>
<dbReference type="Proteomes" id="UP000789375">
    <property type="component" value="Unassembled WGS sequence"/>
</dbReference>
<keyword evidence="2" id="KW-1185">Reference proteome</keyword>
<name>A0A9N9EWN0_FUNMO</name>
<evidence type="ECO:0000313" key="1">
    <source>
        <dbReference type="EMBL" id="CAG8693623.1"/>
    </source>
</evidence>